<proteinExistence type="predicted"/>
<keyword evidence="1" id="KW-0378">Hydrolase</keyword>
<dbReference type="GO" id="GO:0016787">
    <property type="term" value="F:hydrolase activity"/>
    <property type="evidence" value="ECO:0007669"/>
    <property type="project" value="UniProtKB-KW"/>
</dbReference>
<dbReference type="Pfam" id="PF05990">
    <property type="entry name" value="DUF900"/>
    <property type="match status" value="1"/>
</dbReference>
<accession>A0ABT2YHY9</accession>
<keyword evidence="2" id="KW-1185">Reference proteome</keyword>
<dbReference type="Gene3D" id="3.40.50.1820">
    <property type="entry name" value="alpha/beta hydrolase"/>
    <property type="match status" value="1"/>
</dbReference>
<dbReference type="InterPro" id="IPR010297">
    <property type="entry name" value="DUF900_hydrolase"/>
</dbReference>
<gene>
    <name evidence="1" type="ORF">LNV07_16410</name>
</gene>
<protein>
    <submittedName>
        <fullName evidence="1">Alpha/beta hydrolase</fullName>
    </submittedName>
</protein>
<sequence length="303" mass="33327">MSKLHFNADTPLYTSDGKAWRIDQLDAALHNLEAANKPVILFVHGRGKEPSKSLKGGTFTKGLAVHKLELGYDAKVLMFNWDSAFEGLHFLDRELPLSHTEAAAKALGLVLEALIKHQTAQPKAKKMALLVHSMGSIVVEKAVEKGYWPGVKGLFSALLFSQPDADDVGHSVWLNRLAQREKVYVTLNADDHVLLRSTDGRIPGRHALGLGTEDALAPLATYVDLSRMGPLGKKDEDHEVFGKGAMNGQLHVCHFFEQVLKGQPVQLDPAANVEAIEREVIYRLKSRQEPSNPCLKIPKLPGD</sequence>
<name>A0ABT2YHY9_9BURK</name>
<dbReference type="EMBL" id="JAJIRN010000007">
    <property type="protein sequence ID" value="MCV2369664.1"/>
    <property type="molecule type" value="Genomic_DNA"/>
</dbReference>
<dbReference type="Proteomes" id="UP001209701">
    <property type="component" value="Unassembled WGS sequence"/>
</dbReference>
<organism evidence="1 2">
    <name type="scientific">Roseateles oligotrophus</name>
    <dbReference type="NCBI Taxonomy" id="1769250"/>
    <lineage>
        <taxon>Bacteria</taxon>
        <taxon>Pseudomonadati</taxon>
        <taxon>Pseudomonadota</taxon>
        <taxon>Betaproteobacteria</taxon>
        <taxon>Burkholderiales</taxon>
        <taxon>Sphaerotilaceae</taxon>
        <taxon>Roseateles</taxon>
    </lineage>
</organism>
<dbReference type="SUPFAM" id="SSF53474">
    <property type="entry name" value="alpha/beta-Hydrolases"/>
    <property type="match status" value="1"/>
</dbReference>
<evidence type="ECO:0000313" key="2">
    <source>
        <dbReference type="Proteomes" id="UP001209701"/>
    </source>
</evidence>
<dbReference type="RefSeq" id="WP_263572246.1">
    <property type="nucleotide sequence ID" value="NZ_JAJIRN010000007.1"/>
</dbReference>
<reference evidence="1 2" key="1">
    <citation type="submission" date="2021-11" db="EMBL/GenBank/DDBJ databases">
        <authorList>
            <person name="Liang Q."/>
            <person name="Mou H."/>
            <person name="Liu Z."/>
        </authorList>
    </citation>
    <scope>NUCLEOTIDE SEQUENCE [LARGE SCALE GENOMIC DNA]</scope>
    <source>
        <strain evidence="1 2">CHU3</strain>
    </source>
</reference>
<dbReference type="InterPro" id="IPR029058">
    <property type="entry name" value="AB_hydrolase_fold"/>
</dbReference>
<evidence type="ECO:0000313" key="1">
    <source>
        <dbReference type="EMBL" id="MCV2369664.1"/>
    </source>
</evidence>
<comment type="caution">
    <text evidence="1">The sequence shown here is derived from an EMBL/GenBank/DDBJ whole genome shotgun (WGS) entry which is preliminary data.</text>
</comment>